<evidence type="ECO:0008006" key="4">
    <source>
        <dbReference type="Google" id="ProtNLM"/>
    </source>
</evidence>
<protein>
    <recommendedName>
        <fullName evidence="4">Major fimbrial subunit protein N-terminal domain-containing protein</fullName>
    </recommendedName>
</protein>
<reference evidence="2 3" key="1">
    <citation type="submission" date="2019-04" db="EMBL/GenBank/DDBJ databases">
        <title>Microbes associate with the intestines of laboratory mice.</title>
        <authorList>
            <person name="Navarre W."/>
            <person name="Wong E."/>
            <person name="Huang K."/>
            <person name="Tropini C."/>
            <person name="Ng K."/>
            <person name="Yu B."/>
        </authorList>
    </citation>
    <scope>NUCLEOTIDE SEQUENCE [LARGE SCALE GENOMIC DNA]</scope>
    <source>
        <strain evidence="2 3">NM69_E16B</strain>
    </source>
</reference>
<comment type="caution">
    <text evidence="2">The sequence shown here is derived from an EMBL/GenBank/DDBJ whole genome shotgun (WGS) entry which is preliminary data.</text>
</comment>
<dbReference type="Proteomes" id="UP000310532">
    <property type="component" value="Unassembled WGS sequence"/>
</dbReference>
<gene>
    <name evidence="2" type="ORF">E5355_08530</name>
</gene>
<feature type="chain" id="PRO_5020734409" description="Major fimbrial subunit protein N-terminal domain-containing protein" evidence="1">
    <location>
        <begin position="18"/>
        <end position="411"/>
    </location>
</feature>
<proteinExistence type="predicted"/>
<evidence type="ECO:0000256" key="1">
    <source>
        <dbReference type="SAM" id="SignalP"/>
    </source>
</evidence>
<evidence type="ECO:0000313" key="2">
    <source>
        <dbReference type="EMBL" id="TGY06580.1"/>
    </source>
</evidence>
<dbReference type="EMBL" id="SRYZ01000015">
    <property type="protein sequence ID" value="TGY06580.1"/>
    <property type="molecule type" value="Genomic_DNA"/>
</dbReference>
<keyword evidence="1" id="KW-0732">Signal</keyword>
<dbReference type="AlphaFoldDB" id="A0A4V3RBY5"/>
<feature type="signal peptide" evidence="1">
    <location>
        <begin position="1"/>
        <end position="17"/>
    </location>
</feature>
<sequence>MKRIFYSVLAVMMLCCAACTRSEEEGVLPEGGKSGQKVFVRIENVQVPKVRMIEDEKNDKTESAVEFQSGYLFFLTPKGQVRTHYSIVSNEEDVDDEGHKLSLKQIQEGHTFTGISGDVSKVYIVGNVTSDELNDQDIHSGDLPFISDIHLKKISLGNQHADNMNHVALAGIEGLTDGGAGMKEATVTLSPLCARLEIGKITTDQTILDYKLDGVYVAGFYEKMPLNQQCVESDWVSPDYATSDVEAELKTFYTRYGWMADCIEFSKVQEQTEDGHNVYSFYPEATQSKKWAYPFFAIEEPAEGVEPYKGHLGVHLLLKLSGMTVKLYDETTNSWEEKKLEGVRYINLNRFVRSHSAHADAVNFYNGHIYKIDEIKFGTTNLSDKIMPTDVSVKVTVSVAPWKIDNIYPAL</sequence>
<keyword evidence="3" id="KW-1185">Reference proteome</keyword>
<accession>A0A4V3RBY5</accession>
<evidence type="ECO:0000313" key="3">
    <source>
        <dbReference type="Proteomes" id="UP000310532"/>
    </source>
</evidence>
<dbReference type="RefSeq" id="WP_136010008.1">
    <property type="nucleotide sequence ID" value="NZ_SRYZ01000015.1"/>
</dbReference>
<organism evidence="2 3">
    <name type="scientific">Bacteroides muris</name>
    <name type="common">ex Afrizal et al. 2022</name>
    <dbReference type="NCBI Taxonomy" id="2516960"/>
    <lineage>
        <taxon>Bacteria</taxon>
        <taxon>Pseudomonadati</taxon>
        <taxon>Bacteroidota</taxon>
        <taxon>Bacteroidia</taxon>
        <taxon>Bacteroidales</taxon>
        <taxon>Bacteroidaceae</taxon>
        <taxon>Bacteroides</taxon>
    </lineage>
</organism>
<name>A0A4V3RBY5_9BACE</name>